<dbReference type="EMBL" id="BARW01040790">
    <property type="protein sequence ID" value="GAJ20493.1"/>
    <property type="molecule type" value="Genomic_DNA"/>
</dbReference>
<keyword evidence="2" id="KW-0804">Transcription</keyword>
<dbReference type="SUPFAM" id="SSF46689">
    <property type="entry name" value="Homeodomain-like"/>
    <property type="match status" value="1"/>
</dbReference>
<dbReference type="InterPro" id="IPR018060">
    <property type="entry name" value="HTH_AraC"/>
</dbReference>
<proteinExistence type="predicted"/>
<protein>
    <recommendedName>
        <fullName evidence="3">HTH araC/xylS-type domain-containing protein</fullName>
    </recommendedName>
</protein>
<evidence type="ECO:0000256" key="1">
    <source>
        <dbReference type="ARBA" id="ARBA00023015"/>
    </source>
</evidence>
<keyword evidence="1" id="KW-0805">Transcription regulation</keyword>
<comment type="caution">
    <text evidence="4">The sequence shown here is derived from an EMBL/GenBank/DDBJ whole genome shotgun (WGS) entry which is preliminary data.</text>
</comment>
<sequence length="35" mass="4299">DLANEVGFYDQSHFTKNFKKFERITPSRFRLKYKS</sequence>
<feature type="non-terminal residue" evidence="4">
    <location>
        <position position="1"/>
    </location>
</feature>
<evidence type="ECO:0000259" key="3">
    <source>
        <dbReference type="PROSITE" id="PS01124"/>
    </source>
</evidence>
<feature type="domain" description="HTH araC/xylS-type" evidence="3">
    <location>
        <begin position="1"/>
        <end position="32"/>
    </location>
</feature>
<dbReference type="Gene3D" id="1.10.10.60">
    <property type="entry name" value="Homeodomain-like"/>
    <property type="match status" value="1"/>
</dbReference>
<evidence type="ECO:0000313" key="4">
    <source>
        <dbReference type="EMBL" id="GAJ20493.1"/>
    </source>
</evidence>
<dbReference type="AlphaFoldDB" id="X1USM9"/>
<dbReference type="PROSITE" id="PS01124">
    <property type="entry name" value="HTH_ARAC_FAMILY_2"/>
    <property type="match status" value="1"/>
</dbReference>
<dbReference type="Pfam" id="PF00165">
    <property type="entry name" value="HTH_AraC"/>
    <property type="match status" value="1"/>
</dbReference>
<dbReference type="GO" id="GO:0043565">
    <property type="term" value="F:sequence-specific DNA binding"/>
    <property type="evidence" value="ECO:0007669"/>
    <property type="project" value="InterPro"/>
</dbReference>
<dbReference type="GO" id="GO:0003700">
    <property type="term" value="F:DNA-binding transcription factor activity"/>
    <property type="evidence" value="ECO:0007669"/>
    <property type="project" value="InterPro"/>
</dbReference>
<dbReference type="InterPro" id="IPR009057">
    <property type="entry name" value="Homeodomain-like_sf"/>
</dbReference>
<accession>X1USM9</accession>
<organism evidence="4">
    <name type="scientific">marine sediment metagenome</name>
    <dbReference type="NCBI Taxonomy" id="412755"/>
    <lineage>
        <taxon>unclassified sequences</taxon>
        <taxon>metagenomes</taxon>
        <taxon>ecological metagenomes</taxon>
    </lineage>
</organism>
<evidence type="ECO:0000256" key="2">
    <source>
        <dbReference type="ARBA" id="ARBA00023163"/>
    </source>
</evidence>
<gene>
    <name evidence="4" type="ORF">S12H4_61448</name>
</gene>
<reference evidence="4" key="1">
    <citation type="journal article" date="2014" name="Front. Microbiol.">
        <title>High frequency of phylogenetically diverse reductive dehalogenase-homologous genes in deep subseafloor sedimentary metagenomes.</title>
        <authorList>
            <person name="Kawai M."/>
            <person name="Futagami T."/>
            <person name="Toyoda A."/>
            <person name="Takaki Y."/>
            <person name="Nishi S."/>
            <person name="Hori S."/>
            <person name="Arai W."/>
            <person name="Tsubouchi T."/>
            <person name="Morono Y."/>
            <person name="Uchiyama I."/>
            <person name="Ito T."/>
            <person name="Fujiyama A."/>
            <person name="Inagaki F."/>
            <person name="Takami H."/>
        </authorList>
    </citation>
    <scope>NUCLEOTIDE SEQUENCE</scope>
    <source>
        <strain evidence="4">Expedition CK06-06</strain>
    </source>
</reference>
<name>X1USM9_9ZZZZ</name>